<comment type="caution">
    <text evidence="1">The sequence shown here is derived from an EMBL/GenBank/DDBJ whole genome shotgun (WGS) entry which is preliminary data.</text>
</comment>
<dbReference type="EMBL" id="BARS01051451">
    <property type="protein sequence ID" value="GAG45548.1"/>
    <property type="molecule type" value="Genomic_DNA"/>
</dbReference>
<evidence type="ECO:0000313" key="1">
    <source>
        <dbReference type="EMBL" id="GAG45548.1"/>
    </source>
</evidence>
<sequence length="41" mass="4625">IVLTGAIEVGCHIVHRDNQERATLRESAFSYLYHAQGWGII</sequence>
<organism evidence="1">
    <name type="scientific">marine sediment metagenome</name>
    <dbReference type="NCBI Taxonomy" id="412755"/>
    <lineage>
        <taxon>unclassified sequences</taxon>
        <taxon>metagenomes</taxon>
        <taxon>ecological metagenomes</taxon>
    </lineage>
</organism>
<reference evidence="1" key="1">
    <citation type="journal article" date="2014" name="Front. Microbiol.">
        <title>High frequency of phylogenetically diverse reductive dehalogenase-homologous genes in deep subseafloor sedimentary metagenomes.</title>
        <authorList>
            <person name="Kawai M."/>
            <person name="Futagami T."/>
            <person name="Toyoda A."/>
            <person name="Takaki Y."/>
            <person name="Nishi S."/>
            <person name="Hori S."/>
            <person name="Arai W."/>
            <person name="Tsubouchi T."/>
            <person name="Morono Y."/>
            <person name="Uchiyama I."/>
            <person name="Ito T."/>
            <person name="Fujiyama A."/>
            <person name="Inagaki F."/>
            <person name="Takami H."/>
        </authorList>
    </citation>
    <scope>NUCLEOTIDE SEQUENCE</scope>
    <source>
        <strain evidence="1">Expedition CK06-06</strain>
    </source>
</reference>
<protein>
    <submittedName>
        <fullName evidence="1">Uncharacterized protein</fullName>
    </submittedName>
</protein>
<dbReference type="AlphaFoldDB" id="X0YA09"/>
<proteinExistence type="predicted"/>
<accession>X0YA09</accession>
<feature type="non-terminal residue" evidence="1">
    <location>
        <position position="1"/>
    </location>
</feature>
<name>X0YA09_9ZZZZ</name>
<gene>
    <name evidence="1" type="ORF">S01H1_76643</name>
</gene>